<gene>
    <name evidence="3" type="ORF">FHG12_20140</name>
</gene>
<dbReference type="Proteomes" id="UP000305398">
    <property type="component" value="Chromosome"/>
</dbReference>
<keyword evidence="2" id="KW-0812">Transmembrane</keyword>
<protein>
    <recommendedName>
        <fullName evidence="5">Carboxypeptidase-like regulatory domain-containing protein</fullName>
    </recommendedName>
</protein>
<organism evidence="3 4">
    <name type="scientific">Hymenobacter jejuensis</name>
    <dbReference type="NCBI Taxonomy" id="2502781"/>
    <lineage>
        <taxon>Bacteria</taxon>
        <taxon>Pseudomonadati</taxon>
        <taxon>Bacteroidota</taxon>
        <taxon>Cytophagia</taxon>
        <taxon>Cytophagales</taxon>
        <taxon>Hymenobacteraceae</taxon>
        <taxon>Hymenobacter</taxon>
    </lineage>
</organism>
<sequence length="244" mass="25202">MSTPSTQYESETQDTDQLLAEEKQLASGNTRLAIIAGAIMLLAGASYALVPSQTASNAVSSMMPSMVLGDATVTGTREVAAKPAAQPEDENTDAAKTASAPLADAKDKSKAKAAPTVAAGKAEVAEKVADNQVNRVEETVSAAPAQPAPAETVAEATPANVTLSGRILDEEGEPLAGATVFLKGSKKGTSTDAKGNYSLEAPAGDNTLVYGYAGYDDKEAHVRNGAPTTVSLQPREDVKRRRRK</sequence>
<dbReference type="EMBL" id="CP040896">
    <property type="protein sequence ID" value="QDA62266.1"/>
    <property type="molecule type" value="Genomic_DNA"/>
</dbReference>
<evidence type="ECO:0000256" key="1">
    <source>
        <dbReference type="SAM" id="MobiDB-lite"/>
    </source>
</evidence>
<dbReference type="SUPFAM" id="SSF49464">
    <property type="entry name" value="Carboxypeptidase regulatory domain-like"/>
    <property type="match status" value="1"/>
</dbReference>
<dbReference type="OrthoDB" id="883344at2"/>
<keyword evidence="4" id="KW-1185">Reference proteome</keyword>
<reference evidence="3 4" key="1">
    <citation type="submission" date="2019-06" db="EMBL/GenBank/DDBJ databases">
        <authorList>
            <person name="Srinivasan S."/>
        </authorList>
    </citation>
    <scope>NUCLEOTIDE SEQUENCE [LARGE SCALE GENOMIC DNA]</scope>
    <source>
        <strain evidence="3 4">17J68-5</strain>
    </source>
</reference>
<feature type="compositionally biased region" description="Basic and acidic residues" evidence="1">
    <location>
        <begin position="234"/>
        <end position="244"/>
    </location>
</feature>
<dbReference type="KEGG" id="hyj:FHG12_20140"/>
<evidence type="ECO:0000313" key="4">
    <source>
        <dbReference type="Proteomes" id="UP000305398"/>
    </source>
</evidence>
<feature type="region of interest" description="Disordered" evidence="1">
    <location>
        <begin position="221"/>
        <end position="244"/>
    </location>
</feature>
<dbReference type="AlphaFoldDB" id="A0A5B8A6G3"/>
<keyword evidence="2" id="KW-0472">Membrane</keyword>
<dbReference type="Pfam" id="PF13715">
    <property type="entry name" value="CarbopepD_reg_2"/>
    <property type="match status" value="1"/>
</dbReference>
<dbReference type="InterPro" id="IPR008969">
    <property type="entry name" value="CarboxyPept-like_regulatory"/>
</dbReference>
<accession>A0A5B8A6G3</accession>
<evidence type="ECO:0000256" key="2">
    <source>
        <dbReference type="SAM" id="Phobius"/>
    </source>
</evidence>
<keyword evidence="2" id="KW-1133">Transmembrane helix</keyword>
<evidence type="ECO:0008006" key="5">
    <source>
        <dbReference type="Google" id="ProtNLM"/>
    </source>
</evidence>
<feature type="transmembrane region" description="Helical" evidence="2">
    <location>
        <begin position="32"/>
        <end position="50"/>
    </location>
</feature>
<evidence type="ECO:0000313" key="3">
    <source>
        <dbReference type="EMBL" id="QDA62266.1"/>
    </source>
</evidence>
<feature type="region of interest" description="Disordered" evidence="1">
    <location>
        <begin position="80"/>
        <end position="111"/>
    </location>
</feature>
<dbReference type="Gene3D" id="2.60.40.1120">
    <property type="entry name" value="Carboxypeptidase-like, regulatory domain"/>
    <property type="match status" value="1"/>
</dbReference>
<name>A0A5B8A6G3_9BACT</name>
<dbReference type="RefSeq" id="WP_139517497.1">
    <property type="nucleotide sequence ID" value="NZ_CP040896.1"/>
</dbReference>
<proteinExistence type="predicted"/>